<comment type="caution">
    <text evidence="6">Lacks conserved residue(s) required for the propagation of feature annotation.</text>
</comment>
<dbReference type="SUPFAM" id="SSF55394">
    <property type="entry name" value="Bactericidal permeability-increasing protein, BPI"/>
    <property type="match status" value="1"/>
</dbReference>
<dbReference type="PROSITE" id="PS50835">
    <property type="entry name" value="IG_LIKE"/>
    <property type="match status" value="3"/>
</dbReference>
<dbReference type="InterPro" id="IPR009003">
    <property type="entry name" value="Peptidase_S1_PA"/>
</dbReference>
<keyword evidence="6" id="KW-0768">Sushi</keyword>
<dbReference type="SMART" id="SM00408">
    <property type="entry name" value="IGc2"/>
    <property type="match status" value="3"/>
</dbReference>
<dbReference type="Gene3D" id="2.10.25.10">
    <property type="entry name" value="Laminin"/>
    <property type="match status" value="1"/>
</dbReference>
<dbReference type="SUPFAM" id="SSF50494">
    <property type="entry name" value="Trypsin-like serine proteases"/>
    <property type="match status" value="1"/>
</dbReference>
<dbReference type="GO" id="GO:0006508">
    <property type="term" value="P:proteolysis"/>
    <property type="evidence" value="ECO:0007669"/>
    <property type="project" value="UniProtKB-KW"/>
</dbReference>
<keyword evidence="3" id="KW-0378">Hydrolase</keyword>
<evidence type="ECO:0000259" key="10">
    <source>
        <dbReference type="PROSITE" id="PS50923"/>
    </source>
</evidence>
<dbReference type="PROSITE" id="PS00135">
    <property type="entry name" value="TRYPSIN_SER"/>
    <property type="match status" value="1"/>
</dbReference>
<dbReference type="GO" id="GO:0008289">
    <property type="term" value="F:lipid binding"/>
    <property type="evidence" value="ECO:0007669"/>
    <property type="project" value="InterPro"/>
</dbReference>
<dbReference type="PRINTS" id="PR00722">
    <property type="entry name" value="CHYMOTRYPSIN"/>
</dbReference>
<dbReference type="SMART" id="SM00020">
    <property type="entry name" value="Tryp_SPc"/>
    <property type="match status" value="1"/>
</dbReference>
<dbReference type="PANTHER" id="PTHR24252:SF7">
    <property type="entry name" value="HYALIN"/>
    <property type="match status" value="1"/>
</dbReference>
<dbReference type="Proteomes" id="UP001152320">
    <property type="component" value="Chromosome 5"/>
</dbReference>
<dbReference type="PROSITE" id="PS50923">
    <property type="entry name" value="SUSHI"/>
    <property type="match status" value="1"/>
</dbReference>
<dbReference type="Pfam" id="PF01273">
    <property type="entry name" value="LBP_BPI_CETP"/>
    <property type="match status" value="1"/>
</dbReference>
<feature type="domain" description="Ig-like" evidence="9">
    <location>
        <begin position="333"/>
        <end position="422"/>
    </location>
</feature>
<keyword evidence="1" id="KW-0645">Protease</keyword>
<evidence type="ECO:0000256" key="1">
    <source>
        <dbReference type="ARBA" id="ARBA00022670"/>
    </source>
</evidence>
<dbReference type="InterPro" id="IPR007110">
    <property type="entry name" value="Ig-like_dom"/>
</dbReference>
<evidence type="ECO:0000256" key="2">
    <source>
        <dbReference type="ARBA" id="ARBA00022729"/>
    </source>
</evidence>
<dbReference type="InterPro" id="IPR001314">
    <property type="entry name" value="Peptidase_S1A"/>
</dbReference>
<feature type="signal peptide" evidence="7">
    <location>
        <begin position="1"/>
        <end position="35"/>
    </location>
</feature>
<dbReference type="InterPro" id="IPR001254">
    <property type="entry name" value="Trypsin_dom"/>
</dbReference>
<comment type="caution">
    <text evidence="11">The sequence shown here is derived from an EMBL/GenBank/DDBJ whole genome shotgun (WGS) entry which is preliminary data.</text>
</comment>
<keyword evidence="12" id="KW-1185">Reference proteome</keyword>
<reference evidence="11" key="1">
    <citation type="submission" date="2021-10" db="EMBL/GenBank/DDBJ databases">
        <title>Tropical sea cucumber genome reveals ecological adaptation and Cuvierian tubules defense mechanism.</title>
        <authorList>
            <person name="Chen T."/>
        </authorList>
    </citation>
    <scope>NUCLEOTIDE SEQUENCE</scope>
    <source>
        <strain evidence="11">Nanhai2018</strain>
        <tissue evidence="11">Muscle</tissue>
    </source>
</reference>
<dbReference type="PANTHER" id="PTHR24252">
    <property type="entry name" value="ACROSIN-RELATED"/>
    <property type="match status" value="1"/>
</dbReference>
<dbReference type="Gene3D" id="2.40.10.10">
    <property type="entry name" value="Trypsin-like serine proteases"/>
    <property type="match status" value="1"/>
</dbReference>
<dbReference type="Gene3D" id="2.60.40.10">
    <property type="entry name" value="Immunoglobulins"/>
    <property type="match status" value="3"/>
</dbReference>
<evidence type="ECO:0000256" key="4">
    <source>
        <dbReference type="ARBA" id="ARBA00022825"/>
    </source>
</evidence>
<dbReference type="Gene3D" id="2.10.70.10">
    <property type="entry name" value="Complement Module, domain 1"/>
    <property type="match status" value="1"/>
</dbReference>
<dbReference type="SUPFAM" id="SSF57535">
    <property type="entry name" value="Complement control module/SCR domain"/>
    <property type="match status" value="1"/>
</dbReference>
<dbReference type="InterPro" id="IPR033116">
    <property type="entry name" value="TRYPSIN_SER"/>
</dbReference>
<dbReference type="SUPFAM" id="SSF48726">
    <property type="entry name" value="Immunoglobulin"/>
    <property type="match status" value="3"/>
</dbReference>
<dbReference type="CDD" id="cd00096">
    <property type="entry name" value="Ig"/>
    <property type="match status" value="2"/>
</dbReference>
<dbReference type="Pfam" id="PF00084">
    <property type="entry name" value="Sushi"/>
    <property type="match status" value="1"/>
</dbReference>
<evidence type="ECO:0000259" key="9">
    <source>
        <dbReference type="PROSITE" id="PS50835"/>
    </source>
</evidence>
<keyword evidence="4" id="KW-0720">Serine protease</keyword>
<dbReference type="InterPro" id="IPR036179">
    <property type="entry name" value="Ig-like_dom_sf"/>
</dbReference>
<dbReference type="InterPro" id="IPR017942">
    <property type="entry name" value="Lipid-bd_serum_glycop_N"/>
</dbReference>
<gene>
    <name evidence="11" type="ORF">HOLleu_12820</name>
</gene>
<dbReference type="InterPro" id="IPR003599">
    <property type="entry name" value="Ig_sub"/>
</dbReference>
<dbReference type="Gene3D" id="3.15.10.10">
    <property type="entry name" value="Bactericidal permeability-increasing protein, domain 1"/>
    <property type="match status" value="1"/>
</dbReference>
<keyword evidence="2 7" id="KW-0732">Signal</keyword>
<dbReference type="Pfam" id="PF00089">
    <property type="entry name" value="Trypsin"/>
    <property type="match status" value="1"/>
</dbReference>
<dbReference type="InterPro" id="IPR035976">
    <property type="entry name" value="Sushi/SCR/CCP_sf"/>
</dbReference>
<evidence type="ECO:0000256" key="7">
    <source>
        <dbReference type="SAM" id="SignalP"/>
    </source>
</evidence>
<dbReference type="FunFam" id="2.40.10.10:FF:000120">
    <property type="entry name" value="Putative serine protease"/>
    <property type="match status" value="1"/>
</dbReference>
<protein>
    <submittedName>
        <fullName evidence="11">Coagulation factor IX</fullName>
    </submittedName>
</protein>
<dbReference type="InterPro" id="IPR017943">
    <property type="entry name" value="Bactericidal_perm-incr_a/b_dom"/>
</dbReference>
<keyword evidence="5" id="KW-1015">Disulfide bond</keyword>
<dbReference type="InterPro" id="IPR000436">
    <property type="entry name" value="Sushi_SCR_CCP_dom"/>
</dbReference>
<feature type="chain" id="PRO_5040153969" evidence="7">
    <location>
        <begin position="36"/>
        <end position="886"/>
    </location>
</feature>
<evidence type="ECO:0000256" key="5">
    <source>
        <dbReference type="ARBA" id="ARBA00023157"/>
    </source>
</evidence>
<name>A0A9Q1HD88_HOLLE</name>
<dbReference type="SMART" id="SM00409">
    <property type="entry name" value="IG"/>
    <property type="match status" value="3"/>
</dbReference>
<dbReference type="OrthoDB" id="8909918at2759"/>
<dbReference type="CDD" id="cd00190">
    <property type="entry name" value="Tryp_SPc"/>
    <property type="match status" value="1"/>
</dbReference>
<feature type="domain" description="Ig-like" evidence="9">
    <location>
        <begin position="522"/>
        <end position="610"/>
    </location>
</feature>
<dbReference type="Pfam" id="PF13927">
    <property type="entry name" value="Ig_3"/>
    <property type="match status" value="3"/>
</dbReference>
<feature type="domain" description="Peptidase S1" evidence="8">
    <location>
        <begin position="641"/>
        <end position="883"/>
    </location>
</feature>
<dbReference type="InterPro" id="IPR043504">
    <property type="entry name" value="Peptidase_S1_PA_chymotrypsin"/>
</dbReference>
<feature type="domain" description="Ig-like" evidence="9">
    <location>
        <begin position="427"/>
        <end position="519"/>
    </location>
</feature>
<dbReference type="EMBL" id="JAIZAY010000005">
    <property type="protein sequence ID" value="KAJ8041894.1"/>
    <property type="molecule type" value="Genomic_DNA"/>
</dbReference>
<dbReference type="GO" id="GO:0004252">
    <property type="term" value="F:serine-type endopeptidase activity"/>
    <property type="evidence" value="ECO:0007669"/>
    <property type="project" value="InterPro"/>
</dbReference>
<dbReference type="InterPro" id="IPR003598">
    <property type="entry name" value="Ig_sub2"/>
</dbReference>
<organism evidence="11 12">
    <name type="scientific">Holothuria leucospilota</name>
    <name type="common">Black long sea cucumber</name>
    <name type="synonym">Mertensiothuria leucospilota</name>
    <dbReference type="NCBI Taxonomy" id="206669"/>
    <lineage>
        <taxon>Eukaryota</taxon>
        <taxon>Metazoa</taxon>
        <taxon>Echinodermata</taxon>
        <taxon>Eleutherozoa</taxon>
        <taxon>Echinozoa</taxon>
        <taxon>Holothuroidea</taxon>
        <taxon>Aspidochirotacea</taxon>
        <taxon>Aspidochirotida</taxon>
        <taxon>Holothuriidae</taxon>
        <taxon>Holothuria</taxon>
    </lineage>
</organism>
<evidence type="ECO:0000256" key="3">
    <source>
        <dbReference type="ARBA" id="ARBA00022801"/>
    </source>
</evidence>
<dbReference type="AlphaFoldDB" id="A0A9Q1HD88"/>
<dbReference type="InterPro" id="IPR013783">
    <property type="entry name" value="Ig-like_fold"/>
</dbReference>
<sequence length="886" mass="98675">MVNCINQMAWHLVRFFKLSLAVVVLVFILPEVSNGTIDIEDGREMGISIISEGLRTAGIPDYRTTSNLNGYGTLVTDIRNLAVSNVRLTDSTSLTLEDHNTIDIVTSDLSLNVRADWEVDLQSFFWSFDDVGTISYQLNPVSINLRYTFETRDGGLPQMFRQVSCQPTVHFSSPIITAANGDSWLYSLIMNHLEEDLKDDVRNEICKMLDPQLNSAVYRRLSSYADEFLPKCPDIPNAILIGCSMTAGDLCSVTCAEGYTMGRHLSSIRCSGNKEWNVETESLCQAITCQNSNGACNGEGEVCVNDNPTGVHCECEEDYERSDDGSRCVALPPPLEFVSRQEDLTAREEETVRMHCEVNDEEATYFWFKGDRQLLDGDIDEGVIVLSSSLVILNVRESDSDTYTCVARNSRGHEVRSSSLLTVTPHPDVVSTPVFIQRPVDTDLVLGEDFVLRCSVDDQSAVITWYKDEIRIEDGTSRNVFLTEENGLLITNAGFEHQGTYKCVATTQENVPAEAIAILAFPTEDIFATQPSDASVLVGEDHLLRCSSQNPTLTVDWQKDGSPLIDNRRIFRLRGRVLLRNVIESDTGVYSCIASDIRGNQVASISAQVTVLLHGLNGLQCGTVTSSEVRSSNDEPSRRRIVGGQDAVRGSAPWMARLYVRGRGHVCGGSLIDRQWVVTSAHCFHMDDPPSKEDLSIRLGDHNVFDTEQSERLIQVEEIYEHEEFDLSTFNHDIALIKLLNPVTAYNDYIRPICLANRTKDRALMTPGALGRVNGWGRITEGGITAEYLTEVYIPLVSFNTCKRHFRRSDLTFTRNMFCAGHSRGGADACQGDSGGPYSIKDNTGQWYLTGLVSWGEGCGREGQYGSYTRYSKYHGWIQRKINMMG</sequence>
<feature type="domain" description="Sushi" evidence="10">
    <location>
        <begin position="230"/>
        <end position="286"/>
    </location>
</feature>
<dbReference type="CDD" id="cd00033">
    <property type="entry name" value="CCP"/>
    <property type="match status" value="1"/>
</dbReference>
<evidence type="ECO:0000313" key="12">
    <source>
        <dbReference type="Proteomes" id="UP001152320"/>
    </source>
</evidence>
<proteinExistence type="predicted"/>
<evidence type="ECO:0000256" key="6">
    <source>
        <dbReference type="PROSITE-ProRule" id="PRU00302"/>
    </source>
</evidence>
<evidence type="ECO:0000313" key="11">
    <source>
        <dbReference type="EMBL" id="KAJ8041894.1"/>
    </source>
</evidence>
<accession>A0A9Q1HD88</accession>
<dbReference type="PROSITE" id="PS50240">
    <property type="entry name" value="TRYPSIN_DOM"/>
    <property type="match status" value="1"/>
</dbReference>
<evidence type="ECO:0000259" key="8">
    <source>
        <dbReference type="PROSITE" id="PS50240"/>
    </source>
</evidence>